<dbReference type="InterPro" id="IPR010064">
    <property type="entry name" value="HK97-gp10_tail"/>
</dbReference>
<evidence type="ECO:0000313" key="1">
    <source>
        <dbReference type="EMBL" id="OQQ84465.1"/>
    </source>
</evidence>
<comment type="caution">
    <text evidence="1">The sequence shown here is derived from an EMBL/GenBank/DDBJ whole genome shotgun (WGS) entry which is preliminary data.</text>
</comment>
<evidence type="ECO:0000313" key="2">
    <source>
        <dbReference type="Proteomes" id="UP000192638"/>
    </source>
</evidence>
<name>A0A1V9R1R8_9LACO</name>
<sequence>MSGNFTITGVDEVISKLENKFSSRKLDQIERQALKMGATYAKYQLKYAVESYRDTGATVREVTAGKPRKKAGHLSVKVGWEGGKSRWRLVHLNEWGYTRNGRTYSPRGLGVVEKAFSGMKDEIKNTQVEYLKRMVDL</sequence>
<dbReference type="RefSeq" id="WP_081530448.1">
    <property type="nucleotide sequence ID" value="NZ_NBEB01000040.1"/>
</dbReference>
<dbReference type="AlphaFoldDB" id="A0A1V9R1R8"/>
<dbReference type="Proteomes" id="UP000192638">
    <property type="component" value="Unassembled WGS sequence"/>
</dbReference>
<proteinExistence type="predicted"/>
<gene>
    <name evidence="1" type="ORF">B6U60_03965</name>
</gene>
<dbReference type="EMBL" id="NBEB01000040">
    <property type="protein sequence ID" value="OQQ84465.1"/>
    <property type="molecule type" value="Genomic_DNA"/>
</dbReference>
<dbReference type="NCBIfam" id="TIGR01725">
    <property type="entry name" value="phge_HK97_gp10"/>
    <property type="match status" value="1"/>
</dbReference>
<evidence type="ECO:0008006" key="3">
    <source>
        <dbReference type="Google" id="ProtNLM"/>
    </source>
</evidence>
<reference evidence="1 2" key="1">
    <citation type="submission" date="2017-03" db="EMBL/GenBank/DDBJ databases">
        <title>Phylogenomics and comparative genomics of Lactobacillus salivarius, a mammalian gut commensal.</title>
        <authorList>
            <person name="Harris H.M."/>
        </authorList>
    </citation>
    <scope>NUCLEOTIDE SEQUENCE [LARGE SCALE GENOMIC DNA]</scope>
    <source>
        <strain evidence="1 2">LMG 14477</strain>
    </source>
</reference>
<organism evidence="1 2">
    <name type="scientific">Ligilactobacillus salivarius</name>
    <dbReference type="NCBI Taxonomy" id="1624"/>
    <lineage>
        <taxon>Bacteria</taxon>
        <taxon>Bacillati</taxon>
        <taxon>Bacillota</taxon>
        <taxon>Bacilli</taxon>
        <taxon>Lactobacillales</taxon>
        <taxon>Lactobacillaceae</taxon>
        <taxon>Ligilactobacillus</taxon>
    </lineage>
</organism>
<protein>
    <recommendedName>
        <fullName evidence="3">HK97 gp10 family phage protein</fullName>
    </recommendedName>
</protein>
<accession>A0A1V9R1R8</accession>